<organism evidence="2 3">
    <name type="scientific">Micromonospora chersina</name>
    <dbReference type="NCBI Taxonomy" id="47854"/>
    <lineage>
        <taxon>Bacteria</taxon>
        <taxon>Bacillati</taxon>
        <taxon>Actinomycetota</taxon>
        <taxon>Actinomycetes</taxon>
        <taxon>Micromonosporales</taxon>
        <taxon>Micromonosporaceae</taxon>
        <taxon>Micromonospora</taxon>
    </lineage>
</organism>
<dbReference type="GeneID" id="43278729"/>
<evidence type="ECO:0000313" key="2">
    <source>
        <dbReference type="EMBL" id="SCL55808.1"/>
    </source>
</evidence>
<feature type="domain" description="NAD-dependent epimerase/dehydratase" evidence="1">
    <location>
        <begin position="13"/>
        <end position="193"/>
    </location>
</feature>
<dbReference type="RefSeq" id="WP_091310856.1">
    <property type="nucleotide sequence ID" value="NZ_FMIB01000002.1"/>
</dbReference>
<dbReference type="Proteomes" id="UP000198605">
    <property type="component" value="Unassembled WGS sequence"/>
</dbReference>
<accession>A0A1C6UP94</accession>
<evidence type="ECO:0000313" key="3">
    <source>
        <dbReference type="Proteomes" id="UP000198605"/>
    </source>
</evidence>
<dbReference type="AlphaFoldDB" id="A0A1C6UP94"/>
<dbReference type="InterPro" id="IPR036291">
    <property type="entry name" value="NAD(P)-bd_dom_sf"/>
</dbReference>
<protein>
    <submittedName>
        <fullName evidence="2">Nucleoside-diphosphate-sugar epimerase</fullName>
    </submittedName>
</protein>
<name>A0A1C6UP94_9ACTN</name>
<proteinExistence type="predicted"/>
<dbReference type="PANTHER" id="PTHR43245">
    <property type="entry name" value="BIFUNCTIONAL POLYMYXIN RESISTANCE PROTEIN ARNA"/>
    <property type="match status" value="1"/>
</dbReference>
<sequence length="301" mass="32637">MTDPVPSTLPTRVVVTGAAGKLGRAVVAHLRAVGVDVLAVDRAGGRDPRDVDGEFLLVDLTDYGQVVEAFTGGADEHAGGVEAVVHLAAVPAPGLLPNAVTFANNSAATYNVFAAARAAGIRRVVWASSETVLGLPFDTPPPYAPVDEEYPPRPESTYSLNKALEEEMARHFCRWDPELVMVGLRFSNVMDVEDYAAFPSFQADPRLRRWNLWGYIDARDGAQAVERALAHDRPGADVFIIANADTVMNRSSAELMAEVYPGVEVRGELGEHETLLSIDKARRVLGYEPRHSWRDHVDPAG</sequence>
<keyword evidence="3" id="KW-1185">Reference proteome</keyword>
<dbReference type="OrthoDB" id="9795501at2"/>
<reference evidence="3" key="1">
    <citation type="submission" date="2016-06" db="EMBL/GenBank/DDBJ databases">
        <authorList>
            <person name="Varghese N."/>
            <person name="Submissions Spin"/>
        </authorList>
    </citation>
    <scope>NUCLEOTIDE SEQUENCE [LARGE SCALE GENOMIC DNA]</scope>
    <source>
        <strain evidence="3">DSM 44151</strain>
    </source>
</reference>
<dbReference type="EMBL" id="FMIB01000002">
    <property type="protein sequence ID" value="SCL55808.1"/>
    <property type="molecule type" value="Genomic_DNA"/>
</dbReference>
<dbReference type="Pfam" id="PF01370">
    <property type="entry name" value="Epimerase"/>
    <property type="match status" value="1"/>
</dbReference>
<dbReference type="InterPro" id="IPR050177">
    <property type="entry name" value="Lipid_A_modif_metabolic_enz"/>
</dbReference>
<dbReference type="SUPFAM" id="SSF51735">
    <property type="entry name" value="NAD(P)-binding Rossmann-fold domains"/>
    <property type="match status" value="1"/>
</dbReference>
<gene>
    <name evidence="2" type="ORF">GA0070603_2077</name>
</gene>
<dbReference type="STRING" id="47854.GA0070603_2077"/>
<dbReference type="PANTHER" id="PTHR43245:SF55">
    <property type="entry name" value="NAD(P)-BINDING DOMAIN-CONTAINING PROTEIN"/>
    <property type="match status" value="1"/>
</dbReference>
<dbReference type="Gene3D" id="3.40.50.720">
    <property type="entry name" value="NAD(P)-binding Rossmann-like Domain"/>
    <property type="match status" value="1"/>
</dbReference>
<dbReference type="InterPro" id="IPR001509">
    <property type="entry name" value="Epimerase_deHydtase"/>
</dbReference>
<evidence type="ECO:0000259" key="1">
    <source>
        <dbReference type="Pfam" id="PF01370"/>
    </source>
</evidence>